<dbReference type="PANTHER" id="PTHR36974:SF1">
    <property type="entry name" value="DOXX FAMILY MEMBRANE PROTEIN"/>
    <property type="match status" value="1"/>
</dbReference>
<organism evidence="2 3">
    <name type="scientific">Fulvivirga sediminis</name>
    <dbReference type="NCBI Taxonomy" id="2803949"/>
    <lineage>
        <taxon>Bacteria</taxon>
        <taxon>Pseudomonadati</taxon>
        <taxon>Bacteroidota</taxon>
        <taxon>Cytophagia</taxon>
        <taxon>Cytophagales</taxon>
        <taxon>Fulvivirgaceae</taxon>
        <taxon>Fulvivirga</taxon>
    </lineage>
</organism>
<keyword evidence="1" id="KW-0812">Transmembrane</keyword>
<feature type="transmembrane region" description="Helical" evidence="1">
    <location>
        <begin position="93"/>
        <end position="114"/>
    </location>
</feature>
<dbReference type="Proteomes" id="UP000659388">
    <property type="component" value="Unassembled WGS sequence"/>
</dbReference>
<evidence type="ECO:0008006" key="4">
    <source>
        <dbReference type="Google" id="ProtNLM"/>
    </source>
</evidence>
<sequence length="159" mass="17889">MKPLIVLIITFCIAILINKIVNGNYNLALSGRIAMAVMLAFTAIAHFAYTTGMSMMIPSFIPFKTELVYLTGIIEIVAAIGLLLPHYRIITGWLLILFFILILPANIYAAMYHVDFQQASLNGKGLTYLWFRVPLQIIFIVWTYLSAVKTSLVETHLSF</sequence>
<name>A0A937FCL1_9BACT</name>
<reference evidence="2" key="1">
    <citation type="submission" date="2021-01" db="EMBL/GenBank/DDBJ databases">
        <title>Fulvivirga kasyanovii gen. nov., sp nov., a novel member of the phylum Bacteroidetes isolated from seawater in a mussel farm.</title>
        <authorList>
            <person name="Zhao L.-H."/>
            <person name="Wang Z.-J."/>
        </authorList>
    </citation>
    <scope>NUCLEOTIDE SEQUENCE</scope>
    <source>
        <strain evidence="2">2943</strain>
    </source>
</reference>
<dbReference type="PANTHER" id="PTHR36974">
    <property type="entry name" value="MEMBRANE PROTEIN-RELATED"/>
    <property type="match status" value="1"/>
</dbReference>
<proteinExistence type="predicted"/>
<keyword evidence="3" id="KW-1185">Reference proteome</keyword>
<evidence type="ECO:0000313" key="3">
    <source>
        <dbReference type="Proteomes" id="UP000659388"/>
    </source>
</evidence>
<dbReference type="EMBL" id="JAESIY010000015">
    <property type="protein sequence ID" value="MBL3658724.1"/>
    <property type="molecule type" value="Genomic_DNA"/>
</dbReference>
<evidence type="ECO:0000256" key="1">
    <source>
        <dbReference type="SAM" id="Phobius"/>
    </source>
</evidence>
<protein>
    <recommendedName>
        <fullName evidence="4">DoxX family membrane protein</fullName>
    </recommendedName>
</protein>
<gene>
    <name evidence="2" type="ORF">JL102_21415</name>
</gene>
<accession>A0A937FCL1</accession>
<feature type="transmembrane region" description="Helical" evidence="1">
    <location>
        <begin position="33"/>
        <end position="55"/>
    </location>
</feature>
<keyword evidence="1" id="KW-1133">Transmembrane helix</keyword>
<feature type="transmembrane region" description="Helical" evidence="1">
    <location>
        <begin position="67"/>
        <end position="87"/>
    </location>
</feature>
<dbReference type="AlphaFoldDB" id="A0A937FCL1"/>
<dbReference type="RefSeq" id="WP_202246515.1">
    <property type="nucleotide sequence ID" value="NZ_JAESIY010000015.1"/>
</dbReference>
<evidence type="ECO:0000313" key="2">
    <source>
        <dbReference type="EMBL" id="MBL3658724.1"/>
    </source>
</evidence>
<comment type="caution">
    <text evidence="2">The sequence shown here is derived from an EMBL/GenBank/DDBJ whole genome shotgun (WGS) entry which is preliminary data.</text>
</comment>
<feature type="transmembrane region" description="Helical" evidence="1">
    <location>
        <begin position="126"/>
        <end position="145"/>
    </location>
</feature>
<keyword evidence="1" id="KW-0472">Membrane</keyword>